<accession>A0ABZ0CPZ2</accession>
<evidence type="ECO:0000313" key="2">
    <source>
        <dbReference type="Proteomes" id="UP001303946"/>
    </source>
</evidence>
<keyword evidence="2" id="KW-1185">Reference proteome</keyword>
<gene>
    <name evidence="1" type="ORF">RXV79_19325</name>
</gene>
<dbReference type="EMBL" id="CP136336">
    <property type="protein sequence ID" value="WOB07060.1"/>
    <property type="molecule type" value="Genomic_DNA"/>
</dbReference>
<protein>
    <submittedName>
        <fullName evidence="1">Uncharacterized protein</fullName>
    </submittedName>
</protein>
<evidence type="ECO:0000313" key="1">
    <source>
        <dbReference type="EMBL" id="WOB07060.1"/>
    </source>
</evidence>
<name>A0ABZ0CPZ2_9BURK</name>
<sequence length="308" mass="32672">MPERSDSPAAGPSATSSTAAPAVRSLDIAAIGLDARDRAVLVSMTRMLDGQTGLRLRWVEDPNDCTTLFVPHDWSQYVAPPRVLVRLTPRGARPADSPRGLAVTSPVRVDGMTEVLEAAAALYELARGAVQREHARMALHALRDLIVGALLAGERRRTLLGVGGGHGMVVDFRTGEIASSLPLAELLARPLQLAEPQRAPDTPPWPGERHTLRVSTLLWGLTHTLVDQGVSPRTINGRYRLTSTPEPAALSRPSAPRLVAAWTQRAMGVGEAAAAAGLSAFEILWFLSTALALGIAVPASEPEAGATR</sequence>
<organism evidence="1 2">
    <name type="scientific">Piscinibacter gummiphilus</name>
    <dbReference type="NCBI Taxonomy" id="946333"/>
    <lineage>
        <taxon>Bacteria</taxon>
        <taxon>Pseudomonadati</taxon>
        <taxon>Pseudomonadota</taxon>
        <taxon>Betaproteobacteria</taxon>
        <taxon>Burkholderiales</taxon>
        <taxon>Sphaerotilaceae</taxon>
        <taxon>Piscinibacter</taxon>
    </lineage>
</organism>
<proteinExistence type="predicted"/>
<reference evidence="1 2" key="1">
    <citation type="submission" date="2023-10" db="EMBL/GenBank/DDBJ databases">
        <title>Bacteria for the degradation of biodegradable plastic PBAT(Polybutylene adipate terephthalate).</title>
        <authorList>
            <person name="Weon H.-Y."/>
            <person name="Yeon J."/>
        </authorList>
    </citation>
    <scope>NUCLEOTIDE SEQUENCE [LARGE SCALE GENOMIC DNA]</scope>
    <source>
        <strain evidence="1 2">SBD 7-3</strain>
    </source>
</reference>
<dbReference type="Proteomes" id="UP001303946">
    <property type="component" value="Chromosome"/>
</dbReference>
<dbReference type="RefSeq" id="WP_316699738.1">
    <property type="nucleotide sequence ID" value="NZ_CP136336.1"/>
</dbReference>